<comment type="caution">
    <text evidence="6">The sequence shown here is derived from an EMBL/GenBank/DDBJ whole genome shotgun (WGS) entry which is preliminary data.</text>
</comment>
<dbReference type="InterPro" id="IPR026590">
    <property type="entry name" value="Ssirtuin_cat_dom"/>
</dbReference>
<evidence type="ECO:0000256" key="4">
    <source>
        <dbReference type="SAM" id="MobiDB-lite"/>
    </source>
</evidence>
<dbReference type="PANTHER" id="PTHR11085:SF10">
    <property type="entry name" value="NAD-DEPENDENT PROTEIN DEACYLASE SIRTUIN-5, MITOCHONDRIAL-RELATED"/>
    <property type="match status" value="1"/>
</dbReference>
<dbReference type="PANTHER" id="PTHR11085">
    <property type="entry name" value="NAD-DEPENDENT PROTEIN DEACYLASE SIRTUIN-5, MITOCHONDRIAL-RELATED"/>
    <property type="match status" value="1"/>
</dbReference>
<dbReference type="GO" id="GO:0070403">
    <property type="term" value="F:NAD+ binding"/>
    <property type="evidence" value="ECO:0007669"/>
    <property type="project" value="InterPro"/>
</dbReference>
<reference evidence="6 7" key="1">
    <citation type="journal article" date="2018" name="BMC Genomics">
        <title>The genome of Naegleria lovaniensis, the basis for a comparative approach to unravel pathogenicity factors of the human pathogenic amoeba N. fowleri.</title>
        <authorList>
            <person name="Liechti N."/>
            <person name="Schurch N."/>
            <person name="Bruggmann R."/>
            <person name="Wittwer M."/>
        </authorList>
    </citation>
    <scope>NUCLEOTIDE SEQUENCE [LARGE SCALE GENOMIC DNA]</scope>
    <source>
        <strain evidence="6 7">ATCC 30569</strain>
    </source>
</reference>
<keyword evidence="2" id="KW-0520">NAD</keyword>
<evidence type="ECO:0000313" key="7">
    <source>
        <dbReference type="Proteomes" id="UP000816034"/>
    </source>
</evidence>
<dbReference type="InterPro" id="IPR029035">
    <property type="entry name" value="DHS-like_NAD/FAD-binding_dom"/>
</dbReference>
<keyword evidence="1" id="KW-0808">Transferase</keyword>
<dbReference type="InterPro" id="IPR050134">
    <property type="entry name" value="NAD-dep_sirtuin_deacylases"/>
</dbReference>
<protein>
    <recommendedName>
        <fullName evidence="5">Deacetylase sirtuin-type domain-containing protein</fullName>
    </recommendedName>
</protein>
<proteinExistence type="predicted"/>
<dbReference type="EMBL" id="PYSW02000007">
    <property type="protein sequence ID" value="KAG2389447.1"/>
    <property type="molecule type" value="Genomic_DNA"/>
</dbReference>
<evidence type="ECO:0000256" key="1">
    <source>
        <dbReference type="ARBA" id="ARBA00022679"/>
    </source>
</evidence>
<dbReference type="GO" id="GO:0017136">
    <property type="term" value="F:histone deacetylase activity, NAD-dependent"/>
    <property type="evidence" value="ECO:0007669"/>
    <property type="project" value="TreeGrafter"/>
</dbReference>
<name>A0AA88GYJ4_NAELO</name>
<gene>
    <name evidence="6" type="ORF">C9374_014007</name>
</gene>
<keyword evidence="7" id="KW-1185">Reference proteome</keyword>
<dbReference type="InterPro" id="IPR003000">
    <property type="entry name" value="Sirtuin"/>
</dbReference>
<accession>A0AA88GYJ4</accession>
<feature type="compositionally biased region" description="Basic and acidic residues" evidence="4">
    <location>
        <begin position="161"/>
        <end position="170"/>
    </location>
</feature>
<dbReference type="GeneID" id="68106460"/>
<evidence type="ECO:0000256" key="3">
    <source>
        <dbReference type="PROSITE-ProRule" id="PRU00236"/>
    </source>
</evidence>
<dbReference type="AlphaFoldDB" id="A0AA88GYJ4"/>
<evidence type="ECO:0000313" key="6">
    <source>
        <dbReference type="EMBL" id="KAG2389447.1"/>
    </source>
</evidence>
<sequence>MTDQNNTAAIASDETIERIAQMIANAHRVCVFTGAGASAESGVETFRGSSGLWTGLIGKIVLGYFGTPLGWSISPKICWTQYVKRFYEPIAQARPNPGHYALAKLQKHVFPSLQIITQNVDGLHQRAGSDPDTTYEVHGTVRRHCCVSERHPFDFEQYKREHPEEYHESDLNNDSQRSLHEGNNDAGGGGTSTVEISEEESSSLNPHEIHPIEKLPYKSPNCQYPGCKSTLRPDCVLFTEGLPVDQWNRSYDAVRRMREGDVMLVIGTSAKVYPAAGLPSVAAKRGAYIIEFNIEETDYNTLPNYHFVKGPSGVTLPRIVDRVIELRKNDHSQLLPPPPTSIHEQILAQEREEEEH</sequence>
<feature type="region of interest" description="Disordered" evidence="4">
    <location>
        <begin position="161"/>
        <end position="205"/>
    </location>
</feature>
<dbReference type="Proteomes" id="UP000816034">
    <property type="component" value="Unassembled WGS sequence"/>
</dbReference>
<evidence type="ECO:0000256" key="2">
    <source>
        <dbReference type="ARBA" id="ARBA00023027"/>
    </source>
</evidence>
<feature type="domain" description="Deacetylase sirtuin-type" evidence="5">
    <location>
        <begin position="9"/>
        <end position="329"/>
    </location>
</feature>
<organism evidence="6 7">
    <name type="scientific">Naegleria lovaniensis</name>
    <name type="common">Amoeba</name>
    <dbReference type="NCBI Taxonomy" id="51637"/>
    <lineage>
        <taxon>Eukaryota</taxon>
        <taxon>Discoba</taxon>
        <taxon>Heterolobosea</taxon>
        <taxon>Tetramitia</taxon>
        <taxon>Eutetramitia</taxon>
        <taxon>Vahlkampfiidae</taxon>
        <taxon>Naegleria</taxon>
    </lineage>
</organism>
<comment type="caution">
    <text evidence="3">Lacks conserved residue(s) required for the propagation of feature annotation.</text>
</comment>
<dbReference type="Pfam" id="PF02146">
    <property type="entry name" value="SIR2"/>
    <property type="match status" value="1"/>
</dbReference>
<dbReference type="SUPFAM" id="SSF52467">
    <property type="entry name" value="DHS-like NAD/FAD-binding domain"/>
    <property type="match status" value="1"/>
</dbReference>
<dbReference type="Gene3D" id="3.40.50.1220">
    <property type="entry name" value="TPP-binding domain"/>
    <property type="match status" value="1"/>
</dbReference>
<dbReference type="Gene3D" id="3.30.1600.10">
    <property type="entry name" value="SIR2/SIRT2 'Small Domain"/>
    <property type="match status" value="1"/>
</dbReference>
<dbReference type="PROSITE" id="PS50305">
    <property type="entry name" value="SIRTUIN"/>
    <property type="match status" value="1"/>
</dbReference>
<dbReference type="RefSeq" id="XP_044553439.1">
    <property type="nucleotide sequence ID" value="XM_044689947.1"/>
</dbReference>
<dbReference type="InterPro" id="IPR026591">
    <property type="entry name" value="Sirtuin_cat_small_dom_sf"/>
</dbReference>
<evidence type="ECO:0000259" key="5">
    <source>
        <dbReference type="PROSITE" id="PS50305"/>
    </source>
</evidence>
<feature type="region of interest" description="Disordered" evidence="4">
    <location>
        <begin position="331"/>
        <end position="356"/>
    </location>
</feature>